<sequence length="268" mass="30012">MESSEIYCSVLIANGHGLPLFLPSPPDDLPDQIKDIGIQIGDVGLVCYDGGFDTLFNICRPPEDPANRFGVPPAFVSINLGPNEIEQVSLFHRIGLVISNEKSSRRPSTTDPSKTIAALHLPEGASKSDLRSPESFQNIARQNAVAWFEFVFEKLQRSIKDSPLYLVTGVTKTSSWRITVLDNCSDEVREWEDYPGSLEFRWDNGSFTQFRGPNHPPGEDQRAENQTVFIRGFKISMRPSESAQHVLRSESFQDEESTTEDVNFSCIQ</sequence>
<dbReference type="AlphaFoldDB" id="A0AAW0DZ26"/>
<reference evidence="2 3" key="1">
    <citation type="journal article" date="2024" name="J Genomics">
        <title>Draft genome sequencing and assembly of Favolaschia claudopus CIRM-BRFM 2984 isolated from oak limbs.</title>
        <authorList>
            <person name="Navarro D."/>
            <person name="Drula E."/>
            <person name="Chaduli D."/>
            <person name="Cazenave R."/>
            <person name="Ahrendt S."/>
            <person name="Wang J."/>
            <person name="Lipzen A."/>
            <person name="Daum C."/>
            <person name="Barry K."/>
            <person name="Grigoriev I.V."/>
            <person name="Favel A."/>
            <person name="Rosso M.N."/>
            <person name="Martin F."/>
        </authorList>
    </citation>
    <scope>NUCLEOTIDE SEQUENCE [LARGE SCALE GENOMIC DNA]</scope>
    <source>
        <strain evidence="2 3">CIRM-BRFM 2984</strain>
    </source>
</reference>
<comment type="caution">
    <text evidence="2">The sequence shown here is derived from an EMBL/GenBank/DDBJ whole genome shotgun (WGS) entry which is preliminary data.</text>
</comment>
<dbReference type="Proteomes" id="UP001362999">
    <property type="component" value="Unassembled WGS sequence"/>
</dbReference>
<protein>
    <submittedName>
        <fullName evidence="2">Uncharacterized protein</fullName>
    </submittedName>
</protein>
<name>A0AAW0DZ26_9AGAR</name>
<organism evidence="2 3">
    <name type="scientific">Favolaschia claudopus</name>
    <dbReference type="NCBI Taxonomy" id="2862362"/>
    <lineage>
        <taxon>Eukaryota</taxon>
        <taxon>Fungi</taxon>
        <taxon>Dikarya</taxon>
        <taxon>Basidiomycota</taxon>
        <taxon>Agaricomycotina</taxon>
        <taxon>Agaricomycetes</taxon>
        <taxon>Agaricomycetidae</taxon>
        <taxon>Agaricales</taxon>
        <taxon>Marasmiineae</taxon>
        <taxon>Mycenaceae</taxon>
        <taxon>Favolaschia</taxon>
    </lineage>
</organism>
<proteinExistence type="predicted"/>
<accession>A0AAW0DZ26</accession>
<evidence type="ECO:0000313" key="3">
    <source>
        <dbReference type="Proteomes" id="UP001362999"/>
    </source>
</evidence>
<evidence type="ECO:0000256" key="1">
    <source>
        <dbReference type="SAM" id="MobiDB-lite"/>
    </source>
</evidence>
<gene>
    <name evidence="2" type="ORF">R3P38DRAFT_2497696</name>
</gene>
<evidence type="ECO:0000313" key="2">
    <source>
        <dbReference type="EMBL" id="KAK7058059.1"/>
    </source>
</evidence>
<dbReference type="EMBL" id="JAWWNJ010000004">
    <property type="protein sequence ID" value="KAK7058059.1"/>
    <property type="molecule type" value="Genomic_DNA"/>
</dbReference>
<keyword evidence="3" id="KW-1185">Reference proteome</keyword>
<feature type="region of interest" description="Disordered" evidence="1">
    <location>
        <begin position="245"/>
        <end position="264"/>
    </location>
</feature>